<keyword evidence="3 6" id="KW-0347">Helicase</keyword>
<feature type="domain" description="Helicase C-terminal" evidence="9">
    <location>
        <begin position="242"/>
        <end position="408"/>
    </location>
</feature>
<proteinExistence type="inferred from homology"/>
<comment type="similarity">
    <text evidence="6">Belongs to the DEAD box helicase family.</text>
</comment>
<keyword evidence="4 6" id="KW-0067">ATP-binding</keyword>
<dbReference type="Pfam" id="PF00270">
    <property type="entry name" value="DEAD"/>
    <property type="match status" value="1"/>
</dbReference>
<feature type="compositionally biased region" description="Basic and acidic residues" evidence="7">
    <location>
        <begin position="487"/>
        <end position="496"/>
    </location>
</feature>
<feature type="compositionally biased region" description="Basic residues" evidence="7">
    <location>
        <begin position="517"/>
        <end position="529"/>
    </location>
</feature>
<dbReference type="PROSITE" id="PS51194">
    <property type="entry name" value="HELICASE_CTER"/>
    <property type="match status" value="1"/>
</dbReference>
<dbReference type="Pfam" id="PF13959">
    <property type="entry name" value="CTE_SPB4"/>
    <property type="match status" value="1"/>
</dbReference>
<dbReference type="EMBL" id="JAPFFF010000004">
    <property type="protein sequence ID" value="KAK8891841.1"/>
    <property type="molecule type" value="Genomic_DNA"/>
</dbReference>
<keyword evidence="5 6" id="KW-0694">RNA-binding</keyword>
<dbReference type="CDD" id="cd18787">
    <property type="entry name" value="SF2_C_DEAD"/>
    <property type="match status" value="1"/>
</dbReference>
<evidence type="ECO:0000259" key="9">
    <source>
        <dbReference type="PROSITE" id="PS51194"/>
    </source>
</evidence>
<protein>
    <recommendedName>
        <fullName evidence="6">ATP-dependent RNA helicase</fullName>
        <ecNumber evidence="6">3.6.4.13</ecNumber>
    </recommendedName>
</protein>
<dbReference type="InterPro" id="IPR014001">
    <property type="entry name" value="Helicase_ATP-bd"/>
</dbReference>
<evidence type="ECO:0000256" key="5">
    <source>
        <dbReference type="ARBA" id="ARBA00022884"/>
    </source>
</evidence>
<evidence type="ECO:0000256" key="3">
    <source>
        <dbReference type="ARBA" id="ARBA00022806"/>
    </source>
</evidence>
<comment type="caution">
    <text evidence="10">The sequence shown here is derived from an EMBL/GenBank/DDBJ whole genome shotgun (WGS) entry which is preliminary data.</text>
</comment>
<keyword evidence="11" id="KW-1185">Reference proteome</keyword>
<dbReference type="SMART" id="SM00490">
    <property type="entry name" value="HELICc"/>
    <property type="match status" value="1"/>
</dbReference>
<reference evidence="10 11" key="1">
    <citation type="submission" date="2024-04" db="EMBL/GenBank/DDBJ databases">
        <title>Tritrichomonas musculus Genome.</title>
        <authorList>
            <person name="Alves-Ferreira E."/>
            <person name="Grigg M."/>
            <person name="Lorenzi H."/>
            <person name="Galac M."/>
        </authorList>
    </citation>
    <scope>NUCLEOTIDE SEQUENCE [LARGE SCALE GENOMIC DNA]</scope>
    <source>
        <strain evidence="10 11">EAF2021</strain>
    </source>
</reference>
<dbReference type="InterPro" id="IPR011545">
    <property type="entry name" value="DEAD/DEAH_box_helicase_dom"/>
</dbReference>
<feature type="region of interest" description="Disordered" evidence="7">
    <location>
        <begin position="487"/>
        <end position="529"/>
    </location>
</feature>
<dbReference type="SMART" id="SM00487">
    <property type="entry name" value="DEXDc"/>
    <property type="match status" value="1"/>
</dbReference>
<dbReference type="Proteomes" id="UP001470230">
    <property type="component" value="Unassembled WGS sequence"/>
</dbReference>
<dbReference type="InterPro" id="IPR025313">
    <property type="entry name" value="SPB4-like_CTE"/>
</dbReference>
<dbReference type="InterPro" id="IPR027417">
    <property type="entry name" value="P-loop_NTPase"/>
</dbReference>
<name>A0ABR2KLY4_9EUKA</name>
<dbReference type="Pfam" id="PF00271">
    <property type="entry name" value="Helicase_C"/>
    <property type="match status" value="1"/>
</dbReference>
<evidence type="ECO:0000313" key="11">
    <source>
        <dbReference type="Proteomes" id="UP001470230"/>
    </source>
</evidence>
<dbReference type="EC" id="3.6.4.13" evidence="6"/>
<gene>
    <name evidence="10" type="ORF">M9Y10_029063</name>
</gene>
<organism evidence="10 11">
    <name type="scientific">Tritrichomonas musculus</name>
    <dbReference type="NCBI Taxonomy" id="1915356"/>
    <lineage>
        <taxon>Eukaryota</taxon>
        <taxon>Metamonada</taxon>
        <taxon>Parabasalia</taxon>
        <taxon>Tritrichomonadida</taxon>
        <taxon>Tritrichomonadidae</taxon>
        <taxon>Tritrichomonas</taxon>
    </lineage>
</organism>
<evidence type="ECO:0000313" key="10">
    <source>
        <dbReference type="EMBL" id="KAK8891841.1"/>
    </source>
</evidence>
<dbReference type="SMART" id="SM01178">
    <property type="entry name" value="DUF4217"/>
    <property type="match status" value="1"/>
</dbReference>
<keyword evidence="2 6" id="KW-0378">Hydrolase</keyword>
<evidence type="ECO:0000256" key="2">
    <source>
        <dbReference type="ARBA" id="ARBA00022801"/>
    </source>
</evidence>
<evidence type="ECO:0000259" key="8">
    <source>
        <dbReference type="PROSITE" id="PS51192"/>
    </source>
</evidence>
<sequence>MTKTGPWSDINKVLPNSLSKETIESLEALNFPTMTPVQENVIPLLLNYKDVAVEAITGSGKTLAFLVPAIEFLKKYSSQKNELTVLILVPTRELAKQVLDVLTPFIQFHPFIKPQLLIGGCTADEDYEKYKEIVPNIIIATPGKLHDFITLLPSNEFKRLELFIVDEADQILKNGLENHLTAIFQALPKQRRTGLFSATLTSELLKITHAGMRNPVFLRIKNEGATPVELVNFYTIVDPVYKLVQLILFLKNDVSNQKAIVFVLTGAIADYFTDVLRLFFGENDENKENYRPILPLYGQMEQPDRDKSLSTFKDKENAILVATDIAARGIDIPDVEWIIQFDAPQDPKMFIHRVGRTARIGNTGNAILFLREAEDAYVDYMTNQKVDMRETEIEFDKDTAEEMLKKIRTHAMQTREFYEKGMRAMPSYARAYGEHKLKLLLIKKKVNFVDLGNSFGLVRLPAMPELKNDLEKVSEYNEKYAEFNEPYKNDKIDVKKKQQPQKKKHLTADEENALYQLRHRKGGFRPHKK</sequence>
<evidence type="ECO:0000256" key="4">
    <source>
        <dbReference type="ARBA" id="ARBA00022840"/>
    </source>
</evidence>
<evidence type="ECO:0000256" key="7">
    <source>
        <dbReference type="SAM" id="MobiDB-lite"/>
    </source>
</evidence>
<dbReference type="PROSITE" id="PS51192">
    <property type="entry name" value="HELICASE_ATP_BIND_1"/>
    <property type="match status" value="1"/>
</dbReference>
<comment type="domain">
    <text evidence="6">The Q motif is unique to and characteristic of the DEAD box family of RNA helicases and controls ATP binding and hydrolysis.</text>
</comment>
<feature type="domain" description="Helicase ATP-binding" evidence="8">
    <location>
        <begin position="42"/>
        <end position="218"/>
    </location>
</feature>
<comment type="catalytic activity">
    <reaction evidence="6">
        <text>ATP + H2O = ADP + phosphate + H(+)</text>
        <dbReference type="Rhea" id="RHEA:13065"/>
        <dbReference type="ChEBI" id="CHEBI:15377"/>
        <dbReference type="ChEBI" id="CHEBI:15378"/>
        <dbReference type="ChEBI" id="CHEBI:30616"/>
        <dbReference type="ChEBI" id="CHEBI:43474"/>
        <dbReference type="ChEBI" id="CHEBI:456216"/>
        <dbReference type="EC" id="3.6.4.13"/>
    </reaction>
</comment>
<keyword evidence="1 6" id="KW-0547">Nucleotide-binding</keyword>
<evidence type="ECO:0000256" key="1">
    <source>
        <dbReference type="ARBA" id="ARBA00022741"/>
    </source>
</evidence>
<comment type="function">
    <text evidence="6">RNA helicase.</text>
</comment>
<dbReference type="Gene3D" id="3.40.50.300">
    <property type="entry name" value="P-loop containing nucleotide triphosphate hydrolases"/>
    <property type="match status" value="2"/>
</dbReference>
<accession>A0ABR2KLY4</accession>
<dbReference type="InterPro" id="IPR001650">
    <property type="entry name" value="Helicase_C-like"/>
</dbReference>
<dbReference type="PANTHER" id="PTHR24031">
    <property type="entry name" value="RNA HELICASE"/>
    <property type="match status" value="1"/>
</dbReference>
<dbReference type="CDD" id="cd17960">
    <property type="entry name" value="DEADc_DDX55"/>
    <property type="match status" value="1"/>
</dbReference>
<dbReference type="SUPFAM" id="SSF52540">
    <property type="entry name" value="P-loop containing nucleoside triphosphate hydrolases"/>
    <property type="match status" value="1"/>
</dbReference>
<evidence type="ECO:0000256" key="6">
    <source>
        <dbReference type="RuleBase" id="RU365068"/>
    </source>
</evidence>